<accession>A0ABN8R672</accession>
<name>A0ABN8R672_9CNID</name>
<proteinExistence type="predicted"/>
<dbReference type="Proteomes" id="UP001159405">
    <property type="component" value="Unassembled WGS sequence"/>
</dbReference>
<comment type="caution">
    <text evidence="2">The sequence shown here is derived from an EMBL/GenBank/DDBJ whole genome shotgun (WGS) entry which is preliminary data.</text>
</comment>
<feature type="domain" description="C2H2-type" evidence="1">
    <location>
        <begin position="717"/>
        <end position="741"/>
    </location>
</feature>
<evidence type="ECO:0000259" key="1">
    <source>
        <dbReference type="PROSITE" id="PS00028"/>
    </source>
</evidence>
<keyword evidence="3" id="KW-1185">Reference proteome</keyword>
<dbReference type="PANTHER" id="PTHR33845:SF1">
    <property type="entry name" value="C2H2-TYPE DOMAIN-CONTAINING PROTEIN"/>
    <property type="match status" value="1"/>
</dbReference>
<evidence type="ECO:0000313" key="3">
    <source>
        <dbReference type="Proteomes" id="UP001159405"/>
    </source>
</evidence>
<feature type="non-terminal residue" evidence="2">
    <location>
        <position position="1"/>
    </location>
</feature>
<dbReference type="EMBL" id="CALNXK010000176">
    <property type="protein sequence ID" value="CAH3172850.1"/>
    <property type="molecule type" value="Genomic_DNA"/>
</dbReference>
<organism evidence="2 3">
    <name type="scientific">Porites lobata</name>
    <dbReference type="NCBI Taxonomy" id="104759"/>
    <lineage>
        <taxon>Eukaryota</taxon>
        <taxon>Metazoa</taxon>
        <taxon>Cnidaria</taxon>
        <taxon>Anthozoa</taxon>
        <taxon>Hexacorallia</taxon>
        <taxon>Scleractinia</taxon>
        <taxon>Fungiina</taxon>
        <taxon>Poritidae</taxon>
        <taxon>Porites</taxon>
    </lineage>
</organism>
<sequence>LNKCVVEVKNHLRSCNLSRTNVTEYDLILARAGKFNLSHEEVEKMVVCPAHRHNLGIYWRPPQALQNMTTVLPTPKSERLQQNLESDWTPGSYISQEEVSFDTPPQPDKALMKINEGLEKIEKCCEKRRSSPLSSLMETKWERAGEEEKTQFVRKATEACKMVCSAIAPEAGEKLFQAVCKKEDPDIENELKPLLQAYKNAPTKDAKTQILSIYANNYPAKKLIEMHKFYKPLTEWELQKAKIHANHNGPGAPLEKPVYHRVKLDSVKVTHFLEFINRPYFHQDVAYGTRTLNLSSGEKLVMPNVIRTVTRSTMVSQYLQLCQEEDFKPLSRATMYRILEVREASQRKALHGLDNVTADGATAFASFLKITDELQNAGADPDCDPVNEAFKQECEHLHNLQCDMCENLKSVVEEIEVSLKNQSQNVCFYSKEQQDDILFDFSQSKKLIFDWKAHIMRSENQDQAKQDALKSLDETSTLITIDWAMKFRCQKYREKQSEWFGKRGLSWHVSSAVFETGPKEEPTVTTYAHLFDSCNQDWFAVASILENVLQLLKKEHPSITKAYLRSDEAGCYHNNFLICSIREISHRTGISIEQYDVSEPQHGKDICDRIICPMKLAVRRFCDEGHDIQAARDMREALLERPVKGVTAAVCEVNDKQRTIVVFKITHFSAYHNFEFGSGEIRARKAYSVGEGTSLNYSDILRTPQGASVQTSASFSCPQAGCSLSFTSFDSLQSHLDYEQHEIKTSQESIYDQFRRDWAARFSTIHSENRPKPKVHISSVANSSLPMGWALQKPRVGGKRYSPHVKDYLKARFDAGEQSGQKADQQVSIDMRNARTEENNRLFSREEWLTRNQVQSYFSRLSALKRKQVSGPPSNQPGLVDIDIDDLIKEDDWLQQVGEVYENLSVQHPIYYDAYNLCDLHKRKRIAPFNVEMLKIFCKYFGIIFKSKDRKQVLVDKLTLMLEECSCTRSAEK</sequence>
<evidence type="ECO:0000313" key="2">
    <source>
        <dbReference type="EMBL" id="CAH3172850.1"/>
    </source>
</evidence>
<gene>
    <name evidence="2" type="ORF">PLOB_00013279</name>
</gene>
<dbReference type="PROSITE" id="PS00028">
    <property type="entry name" value="ZINC_FINGER_C2H2_1"/>
    <property type="match status" value="1"/>
</dbReference>
<dbReference type="InterPro" id="IPR013087">
    <property type="entry name" value="Znf_C2H2_type"/>
</dbReference>
<dbReference type="PANTHER" id="PTHR33845">
    <property type="entry name" value="C2H2-TYPE DOMAIN-CONTAINING PROTEIN"/>
    <property type="match status" value="1"/>
</dbReference>
<protein>
    <recommendedName>
        <fullName evidence="1">C2H2-type domain-containing protein</fullName>
    </recommendedName>
</protein>
<reference evidence="2 3" key="1">
    <citation type="submission" date="2022-05" db="EMBL/GenBank/DDBJ databases">
        <authorList>
            <consortium name="Genoscope - CEA"/>
            <person name="William W."/>
        </authorList>
    </citation>
    <scope>NUCLEOTIDE SEQUENCE [LARGE SCALE GENOMIC DNA]</scope>
</reference>